<proteinExistence type="predicted"/>
<dbReference type="AlphaFoldDB" id="A0A2Z6S6G1"/>
<dbReference type="Proteomes" id="UP000247702">
    <property type="component" value="Unassembled WGS sequence"/>
</dbReference>
<comment type="caution">
    <text evidence="1">The sequence shown here is derived from an EMBL/GenBank/DDBJ whole genome shotgun (WGS) entry which is preliminary data.</text>
</comment>
<sequence length="293" mass="33157">MIKPLLRNNVLEYPIIQAYTPTPCLKKLSVVEKKWLSGLIHKFVLLLTNVEPETMSSITLEGIGKSSGIALLIKSIERMGHHSTATNRQILSIFAINIAGDVMELYAMRRELGIYKCCLIEEAPIPLHMTSPNAIYQLIHALMMLKMAVACTIHKILYDSYSRDSEHSSGKMAQVYYIIFLSWQISLTSGQEKTYDFLFLNINILILLYGSMQSEIDGPSETNSLKQYISKLKAENNKIMAVNFELKARVEKLKDKQLQIELAKNLLSVPQERDYLITLGRVIGMNNCSSAHD</sequence>
<gene>
    <name evidence="1" type="ORF">RclHR1_05590007</name>
</gene>
<keyword evidence="2" id="KW-1185">Reference proteome</keyword>
<accession>A0A2Z6S6G1</accession>
<organism evidence="1 2">
    <name type="scientific">Rhizophagus clarus</name>
    <dbReference type="NCBI Taxonomy" id="94130"/>
    <lineage>
        <taxon>Eukaryota</taxon>
        <taxon>Fungi</taxon>
        <taxon>Fungi incertae sedis</taxon>
        <taxon>Mucoromycota</taxon>
        <taxon>Glomeromycotina</taxon>
        <taxon>Glomeromycetes</taxon>
        <taxon>Glomerales</taxon>
        <taxon>Glomeraceae</taxon>
        <taxon>Rhizophagus</taxon>
    </lineage>
</organism>
<evidence type="ECO:0000313" key="1">
    <source>
        <dbReference type="EMBL" id="GBC04252.1"/>
    </source>
</evidence>
<reference evidence="1 2" key="1">
    <citation type="submission" date="2017-11" db="EMBL/GenBank/DDBJ databases">
        <title>The genome of Rhizophagus clarus HR1 reveals common genetic basis of auxotrophy among arbuscular mycorrhizal fungi.</title>
        <authorList>
            <person name="Kobayashi Y."/>
        </authorList>
    </citation>
    <scope>NUCLEOTIDE SEQUENCE [LARGE SCALE GENOMIC DNA]</scope>
    <source>
        <strain evidence="1 2">HR1</strain>
    </source>
</reference>
<protein>
    <submittedName>
        <fullName evidence="1">Uncharacterized protein</fullName>
    </submittedName>
</protein>
<name>A0A2Z6S6G1_9GLOM</name>
<evidence type="ECO:0000313" key="2">
    <source>
        <dbReference type="Proteomes" id="UP000247702"/>
    </source>
</evidence>
<dbReference type="EMBL" id="BEXD01003936">
    <property type="protein sequence ID" value="GBC04252.1"/>
    <property type="molecule type" value="Genomic_DNA"/>
</dbReference>